<organism evidence="10 11">
    <name type="scientific">Dendrothele bispora (strain CBS 962.96)</name>
    <dbReference type="NCBI Taxonomy" id="1314807"/>
    <lineage>
        <taxon>Eukaryota</taxon>
        <taxon>Fungi</taxon>
        <taxon>Dikarya</taxon>
        <taxon>Basidiomycota</taxon>
        <taxon>Agaricomycotina</taxon>
        <taxon>Agaricomycetes</taxon>
        <taxon>Agaricomycetidae</taxon>
        <taxon>Agaricales</taxon>
        <taxon>Agaricales incertae sedis</taxon>
        <taxon>Dendrothele</taxon>
    </lineage>
</organism>
<dbReference type="Pfam" id="PF13359">
    <property type="entry name" value="DDE_Tnp_4"/>
    <property type="match status" value="1"/>
</dbReference>
<sequence length="301" mass="34802">SVSNSDSDSLGFGTWEESLTDEAVSDSDDDNASDMSGVEGNLTRRWVMDQIQEMYAHRYEVPRKRIDKSPPLMYQVLFAWKQTRPDLFRQQLRVTPYTFDCLVAALQDDPIWSNFSDSSPQTPVEEQLATLLYRFGHDGNAASLQDVAHWAGIGKGSVVTFTRRGITAICRHHFLKKYIRMPTEEEKEEAKKWVEEHSCRAWRNGWCFVDGTLIPLYARPYWYGESYFDRKCRYSINIQVVNLPNLRIIDIAYGYTGSTHDSTAFEGTRIAKEYDELLDGEWVWADSAYPIQTWVVAPYKK</sequence>
<evidence type="ECO:0000256" key="8">
    <source>
        <dbReference type="SAM" id="MobiDB-lite"/>
    </source>
</evidence>
<evidence type="ECO:0000256" key="2">
    <source>
        <dbReference type="ARBA" id="ARBA00004123"/>
    </source>
</evidence>
<feature type="compositionally biased region" description="Acidic residues" evidence="8">
    <location>
        <begin position="18"/>
        <end position="32"/>
    </location>
</feature>
<comment type="subcellular location">
    <subcellularLocation>
        <location evidence="2">Nucleus</location>
    </subcellularLocation>
</comment>
<gene>
    <name evidence="10" type="ORF">K435DRAFT_598224</name>
</gene>
<dbReference type="GO" id="GO:0004518">
    <property type="term" value="F:nuclease activity"/>
    <property type="evidence" value="ECO:0007669"/>
    <property type="project" value="UniProtKB-KW"/>
</dbReference>
<name>A0A4S8MNY4_DENBC</name>
<dbReference type="PANTHER" id="PTHR22930">
    <property type="match status" value="1"/>
</dbReference>
<dbReference type="OrthoDB" id="3246760at2759"/>
<comment type="similarity">
    <text evidence="3">Belongs to the HARBI1 family.</text>
</comment>
<keyword evidence="5" id="KW-0479">Metal-binding</keyword>
<dbReference type="InterPro" id="IPR045249">
    <property type="entry name" value="HARBI1-like"/>
</dbReference>
<dbReference type="EMBL" id="ML179056">
    <property type="protein sequence ID" value="THV04471.1"/>
    <property type="molecule type" value="Genomic_DNA"/>
</dbReference>
<dbReference type="Proteomes" id="UP000297245">
    <property type="component" value="Unassembled WGS sequence"/>
</dbReference>
<feature type="non-terminal residue" evidence="10">
    <location>
        <position position="301"/>
    </location>
</feature>
<evidence type="ECO:0000259" key="9">
    <source>
        <dbReference type="Pfam" id="PF13359"/>
    </source>
</evidence>
<reference evidence="10 11" key="1">
    <citation type="journal article" date="2019" name="Nat. Ecol. Evol.">
        <title>Megaphylogeny resolves global patterns of mushroom evolution.</title>
        <authorList>
            <person name="Varga T."/>
            <person name="Krizsan K."/>
            <person name="Foldi C."/>
            <person name="Dima B."/>
            <person name="Sanchez-Garcia M."/>
            <person name="Sanchez-Ramirez S."/>
            <person name="Szollosi G.J."/>
            <person name="Szarkandi J.G."/>
            <person name="Papp V."/>
            <person name="Albert L."/>
            <person name="Andreopoulos W."/>
            <person name="Angelini C."/>
            <person name="Antonin V."/>
            <person name="Barry K.W."/>
            <person name="Bougher N.L."/>
            <person name="Buchanan P."/>
            <person name="Buyck B."/>
            <person name="Bense V."/>
            <person name="Catcheside P."/>
            <person name="Chovatia M."/>
            <person name="Cooper J."/>
            <person name="Damon W."/>
            <person name="Desjardin D."/>
            <person name="Finy P."/>
            <person name="Geml J."/>
            <person name="Haridas S."/>
            <person name="Hughes K."/>
            <person name="Justo A."/>
            <person name="Karasinski D."/>
            <person name="Kautmanova I."/>
            <person name="Kiss B."/>
            <person name="Kocsube S."/>
            <person name="Kotiranta H."/>
            <person name="LaButti K.M."/>
            <person name="Lechner B.E."/>
            <person name="Liimatainen K."/>
            <person name="Lipzen A."/>
            <person name="Lukacs Z."/>
            <person name="Mihaltcheva S."/>
            <person name="Morgado L.N."/>
            <person name="Niskanen T."/>
            <person name="Noordeloos M.E."/>
            <person name="Ohm R.A."/>
            <person name="Ortiz-Santana B."/>
            <person name="Ovrebo C."/>
            <person name="Racz N."/>
            <person name="Riley R."/>
            <person name="Savchenko A."/>
            <person name="Shiryaev A."/>
            <person name="Soop K."/>
            <person name="Spirin V."/>
            <person name="Szebenyi C."/>
            <person name="Tomsovsky M."/>
            <person name="Tulloss R.E."/>
            <person name="Uehling J."/>
            <person name="Grigoriev I.V."/>
            <person name="Vagvolgyi C."/>
            <person name="Papp T."/>
            <person name="Martin F.M."/>
            <person name="Miettinen O."/>
            <person name="Hibbett D.S."/>
            <person name="Nagy L.G."/>
        </authorList>
    </citation>
    <scope>NUCLEOTIDE SEQUENCE [LARGE SCALE GENOMIC DNA]</scope>
    <source>
        <strain evidence="10 11">CBS 962.96</strain>
    </source>
</reference>
<comment type="cofactor">
    <cofactor evidence="1">
        <name>a divalent metal cation</name>
        <dbReference type="ChEBI" id="CHEBI:60240"/>
    </cofactor>
</comment>
<feature type="non-terminal residue" evidence="10">
    <location>
        <position position="1"/>
    </location>
</feature>
<evidence type="ECO:0000256" key="5">
    <source>
        <dbReference type="ARBA" id="ARBA00022723"/>
    </source>
</evidence>
<protein>
    <recommendedName>
        <fullName evidence="9">DDE Tnp4 domain-containing protein</fullName>
    </recommendedName>
</protein>
<evidence type="ECO:0000256" key="7">
    <source>
        <dbReference type="ARBA" id="ARBA00023242"/>
    </source>
</evidence>
<evidence type="ECO:0000313" key="11">
    <source>
        <dbReference type="Proteomes" id="UP000297245"/>
    </source>
</evidence>
<keyword evidence="4" id="KW-0540">Nuclease</keyword>
<dbReference type="GO" id="GO:0046872">
    <property type="term" value="F:metal ion binding"/>
    <property type="evidence" value="ECO:0007669"/>
    <property type="project" value="UniProtKB-KW"/>
</dbReference>
<feature type="domain" description="DDE Tnp4" evidence="9">
    <location>
        <begin position="209"/>
        <end position="300"/>
    </location>
</feature>
<evidence type="ECO:0000313" key="10">
    <source>
        <dbReference type="EMBL" id="THV04471.1"/>
    </source>
</evidence>
<dbReference type="PANTHER" id="PTHR22930:SF85">
    <property type="entry name" value="GH03217P-RELATED"/>
    <property type="match status" value="1"/>
</dbReference>
<dbReference type="InterPro" id="IPR027806">
    <property type="entry name" value="HARBI1_dom"/>
</dbReference>
<dbReference type="GO" id="GO:0016787">
    <property type="term" value="F:hydrolase activity"/>
    <property type="evidence" value="ECO:0007669"/>
    <property type="project" value="UniProtKB-KW"/>
</dbReference>
<evidence type="ECO:0000256" key="6">
    <source>
        <dbReference type="ARBA" id="ARBA00022801"/>
    </source>
</evidence>
<keyword evidence="11" id="KW-1185">Reference proteome</keyword>
<feature type="region of interest" description="Disordered" evidence="8">
    <location>
        <begin position="1"/>
        <end position="37"/>
    </location>
</feature>
<proteinExistence type="inferred from homology"/>
<keyword evidence="6" id="KW-0378">Hydrolase</keyword>
<evidence type="ECO:0000256" key="4">
    <source>
        <dbReference type="ARBA" id="ARBA00022722"/>
    </source>
</evidence>
<evidence type="ECO:0000256" key="1">
    <source>
        <dbReference type="ARBA" id="ARBA00001968"/>
    </source>
</evidence>
<dbReference type="AlphaFoldDB" id="A0A4S8MNY4"/>
<accession>A0A4S8MNY4</accession>
<evidence type="ECO:0000256" key="3">
    <source>
        <dbReference type="ARBA" id="ARBA00006958"/>
    </source>
</evidence>
<dbReference type="GO" id="GO:0005634">
    <property type="term" value="C:nucleus"/>
    <property type="evidence" value="ECO:0007669"/>
    <property type="project" value="UniProtKB-SubCell"/>
</dbReference>
<keyword evidence="7" id="KW-0539">Nucleus</keyword>